<dbReference type="SMR" id="A0A7M7T7J2"/>
<dbReference type="EnsemblMetazoa" id="XM_031924309">
    <property type="protein sequence ID" value="XP_031780169"/>
    <property type="gene ID" value="LOC100118693"/>
</dbReference>
<dbReference type="InterPro" id="IPR009003">
    <property type="entry name" value="Peptidase_S1_PA"/>
</dbReference>
<dbReference type="InterPro" id="IPR043504">
    <property type="entry name" value="Peptidase_S1_PA_chymotrypsin"/>
</dbReference>
<evidence type="ECO:0000256" key="8">
    <source>
        <dbReference type="ARBA" id="ARBA00024195"/>
    </source>
</evidence>
<dbReference type="InterPro" id="IPR018114">
    <property type="entry name" value="TRYPSIN_HIS"/>
</dbReference>
<dbReference type="InterPro" id="IPR001254">
    <property type="entry name" value="Trypsin_dom"/>
</dbReference>
<keyword evidence="2 10" id="KW-0964">Secreted</keyword>
<evidence type="ECO:0000256" key="2">
    <source>
        <dbReference type="ARBA" id="ARBA00022525"/>
    </source>
</evidence>
<dbReference type="PRINTS" id="PR00722">
    <property type="entry name" value="CHYMOTRYPSIN"/>
</dbReference>
<dbReference type="InParanoid" id="A0A7M7T7J2"/>
<comment type="subcellular location">
    <subcellularLocation>
        <location evidence="1 10">Secreted</location>
    </subcellularLocation>
</comment>
<dbReference type="CDD" id="cd00190">
    <property type="entry name" value="Tryp_SPc"/>
    <property type="match status" value="1"/>
</dbReference>
<dbReference type="GO" id="GO:0005576">
    <property type="term" value="C:extracellular region"/>
    <property type="evidence" value="ECO:0007669"/>
    <property type="project" value="UniProtKB-SubCell"/>
</dbReference>
<evidence type="ECO:0000313" key="13">
    <source>
        <dbReference type="Proteomes" id="UP000002358"/>
    </source>
</evidence>
<dbReference type="KEGG" id="nvi:100118693"/>
<dbReference type="SMART" id="SM00020">
    <property type="entry name" value="Tryp_SPc"/>
    <property type="match status" value="1"/>
</dbReference>
<dbReference type="EC" id="3.4.21.-" evidence="9"/>
<evidence type="ECO:0000313" key="12">
    <source>
        <dbReference type="EnsemblMetazoa" id="XP_031780169"/>
    </source>
</evidence>
<evidence type="ECO:0000256" key="1">
    <source>
        <dbReference type="ARBA" id="ARBA00004613"/>
    </source>
</evidence>
<feature type="signal peptide" evidence="10">
    <location>
        <begin position="1"/>
        <end position="26"/>
    </location>
</feature>
<dbReference type="PROSITE" id="PS50240">
    <property type="entry name" value="TRYPSIN_DOM"/>
    <property type="match status" value="1"/>
</dbReference>
<reference evidence="12" key="1">
    <citation type="submission" date="2021-01" db="UniProtKB">
        <authorList>
            <consortium name="EnsemblMetazoa"/>
        </authorList>
    </citation>
    <scope>IDENTIFICATION</scope>
</reference>
<dbReference type="Pfam" id="PF00089">
    <property type="entry name" value="Trypsin"/>
    <property type="match status" value="1"/>
</dbReference>
<comment type="domain">
    <text evidence="10">The clip domain consists of 35-55 residues which are 'knitted' together usually by 3 conserved disulfide bonds forming a clip-like compact structure.</text>
</comment>
<dbReference type="RefSeq" id="XP_031780169.1">
    <property type="nucleotide sequence ID" value="XM_031924309.2"/>
</dbReference>
<dbReference type="FunFam" id="2.40.10.10:FF:000015">
    <property type="entry name" value="Atrial natriuretic peptide-converting enzyme"/>
    <property type="match status" value="1"/>
</dbReference>
<dbReference type="PANTHER" id="PTHR24252:SF7">
    <property type="entry name" value="HYALIN"/>
    <property type="match status" value="1"/>
</dbReference>
<feature type="domain" description="Peptidase S1" evidence="11">
    <location>
        <begin position="115"/>
        <end position="359"/>
    </location>
</feature>
<feature type="chain" id="PRO_5034190394" description="CLIP domain-containing serine protease" evidence="10">
    <location>
        <begin position="27"/>
        <end position="359"/>
    </location>
</feature>
<dbReference type="RefSeq" id="XP_031780168.1">
    <property type="nucleotide sequence ID" value="XM_031924308.2"/>
</dbReference>
<keyword evidence="6 9" id="KW-0720">Serine protease</keyword>
<dbReference type="SMART" id="SM00680">
    <property type="entry name" value="CLIP"/>
    <property type="match status" value="1"/>
</dbReference>
<dbReference type="PANTHER" id="PTHR24252">
    <property type="entry name" value="ACROSIN-RELATED"/>
    <property type="match status" value="1"/>
</dbReference>
<dbReference type="InterPro" id="IPR001314">
    <property type="entry name" value="Peptidase_S1A"/>
</dbReference>
<dbReference type="Proteomes" id="UP000002358">
    <property type="component" value="Chromosome 2"/>
</dbReference>
<dbReference type="InterPro" id="IPR022700">
    <property type="entry name" value="CLIP"/>
</dbReference>
<dbReference type="InterPro" id="IPR033116">
    <property type="entry name" value="TRYPSIN_SER"/>
</dbReference>
<dbReference type="OrthoDB" id="425190at2759"/>
<dbReference type="GeneID" id="100118693"/>
<evidence type="ECO:0000256" key="10">
    <source>
        <dbReference type="RuleBase" id="RU366078"/>
    </source>
</evidence>
<keyword evidence="7" id="KW-1015">Disulfide bond</keyword>
<evidence type="ECO:0000256" key="9">
    <source>
        <dbReference type="RuleBase" id="RU363034"/>
    </source>
</evidence>
<name>A0A7M7T7J2_NASVI</name>
<keyword evidence="3 9" id="KW-0645">Protease</keyword>
<dbReference type="Pfam" id="PF12032">
    <property type="entry name" value="CLIP"/>
    <property type="match status" value="1"/>
</dbReference>
<evidence type="ECO:0000259" key="11">
    <source>
        <dbReference type="PROSITE" id="PS50240"/>
    </source>
</evidence>
<dbReference type="EnsemblMetazoa" id="XM_031924308">
    <property type="protein sequence ID" value="XP_031780168"/>
    <property type="gene ID" value="LOC100118693"/>
</dbReference>
<keyword evidence="13" id="KW-1185">Reference proteome</keyword>
<evidence type="ECO:0000256" key="4">
    <source>
        <dbReference type="ARBA" id="ARBA00022729"/>
    </source>
</evidence>
<dbReference type="PROSITE" id="PS00135">
    <property type="entry name" value="TRYPSIN_SER"/>
    <property type="match status" value="1"/>
</dbReference>
<dbReference type="PROSITE" id="PS00134">
    <property type="entry name" value="TRYPSIN_HIS"/>
    <property type="match status" value="1"/>
</dbReference>
<dbReference type="SUPFAM" id="SSF50494">
    <property type="entry name" value="Trypsin-like serine proteases"/>
    <property type="match status" value="1"/>
</dbReference>
<sequence>MKSSVGSSFLFTALLMRVFCLETISAEPPRVARNPESCTSNTGAPGVCVRIRDCASLHDYVANRPIMGIGAMLSSVCSFGFFKVMVCCPLELPKDENTPLLPPHCGHSAGLHNRIVGGNDAALNAWPWMAAIAFRFGNDSGDFIFSCGGTLVSSRHVVTAAHCLEYEEVSYQVRLGAHDLENTDDGSHPIDVIVESYVVHPEYNNTSKENDIAILRLDRDVEFTKAIHPICLPIEKNLRNRDFVGTYPFVAGWGATSYEGEESDVLQEVQVPVVSNEQCKKDYAAKRVVIDERVLCAGWPNGGKDACQGDSGGPLMWPKQTTYYLIGVVSTGSKCATAQFPGIYSRVTHFLNFIISNMK</sequence>
<dbReference type="InterPro" id="IPR038565">
    <property type="entry name" value="CLIP_sf"/>
</dbReference>
<evidence type="ECO:0000256" key="7">
    <source>
        <dbReference type="ARBA" id="ARBA00023157"/>
    </source>
</evidence>
<dbReference type="Gene3D" id="2.40.10.10">
    <property type="entry name" value="Trypsin-like serine proteases"/>
    <property type="match status" value="1"/>
</dbReference>
<protein>
    <recommendedName>
        <fullName evidence="10">CLIP domain-containing serine protease</fullName>
        <ecNumber evidence="9">3.4.21.-</ecNumber>
    </recommendedName>
</protein>
<accession>A0A7M7T7J2</accession>
<dbReference type="FunCoup" id="A0A7M7T7J2">
    <property type="interactions" value="2"/>
</dbReference>
<keyword evidence="4 10" id="KW-0732">Signal</keyword>
<dbReference type="AlphaFoldDB" id="A0A7M7T7J2"/>
<evidence type="ECO:0000256" key="5">
    <source>
        <dbReference type="ARBA" id="ARBA00022801"/>
    </source>
</evidence>
<evidence type="ECO:0000256" key="3">
    <source>
        <dbReference type="ARBA" id="ARBA00022670"/>
    </source>
</evidence>
<dbReference type="Gene3D" id="3.30.1640.30">
    <property type="match status" value="1"/>
</dbReference>
<dbReference type="GO" id="GO:0004252">
    <property type="term" value="F:serine-type endopeptidase activity"/>
    <property type="evidence" value="ECO:0007669"/>
    <property type="project" value="UniProtKB-UniRule"/>
</dbReference>
<keyword evidence="5 9" id="KW-0378">Hydrolase</keyword>
<evidence type="ECO:0000256" key="6">
    <source>
        <dbReference type="ARBA" id="ARBA00022825"/>
    </source>
</evidence>
<organism evidence="12 13">
    <name type="scientific">Nasonia vitripennis</name>
    <name type="common">Parasitic wasp</name>
    <dbReference type="NCBI Taxonomy" id="7425"/>
    <lineage>
        <taxon>Eukaryota</taxon>
        <taxon>Metazoa</taxon>
        <taxon>Ecdysozoa</taxon>
        <taxon>Arthropoda</taxon>
        <taxon>Hexapoda</taxon>
        <taxon>Insecta</taxon>
        <taxon>Pterygota</taxon>
        <taxon>Neoptera</taxon>
        <taxon>Endopterygota</taxon>
        <taxon>Hymenoptera</taxon>
        <taxon>Apocrita</taxon>
        <taxon>Proctotrupomorpha</taxon>
        <taxon>Chalcidoidea</taxon>
        <taxon>Pteromalidae</taxon>
        <taxon>Pteromalinae</taxon>
        <taxon>Nasonia</taxon>
    </lineage>
</organism>
<comment type="similarity">
    <text evidence="8 10">Belongs to the peptidase S1 family. CLIP subfamily.</text>
</comment>
<proteinExistence type="inferred from homology"/>
<dbReference type="GO" id="GO:0006508">
    <property type="term" value="P:proteolysis"/>
    <property type="evidence" value="ECO:0007669"/>
    <property type="project" value="UniProtKB-KW"/>
</dbReference>